<organism evidence="1 2">
    <name type="scientific">Candidatus Epulonipiscium fishelsonii</name>
    <dbReference type="NCBI Taxonomy" id="77094"/>
    <lineage>
        <taxon>Bacteria</taxon>
        <taxon>Bacillati</taxon>
        <taxon>Bacillota</taxon>
        <taxon>Clostridia</taxon>
        <taxon>Lachnospirales</taxon>
        <taxon>Lachnospiraceae</taxon>
        <taxon>Candidatus Epulonipiscium</taxon>
    </lineage>
</organism>
<comment type="caution">
    <text evidence="1">The sequence shown here is derived from an EMBL/GenBank/DDBJ whole genome shotgun (WGS) entry which is preliminary data.</text>
</comment>
<evidence type="ECO:0000313" key="2">
    <source>
        <dbReference type="Proteomes" id="UP000188637"/>
    </source>
</evidence>
<dbReference type="Proteomes" id="UP000188637">
    <property type="component" value="Unassembled WGS sequence"/>
</dbReference>
<protein>
    <submittedName>
        <fullName evidence="1">Uncharacterized protein</fullName>
    </submittedName>
</protein>
<proteinExistence type="predicted"/>
<gene>
    <name evidence="1" type="ORF">AN640_07845</name>
</gene>
<sequence>MKYYFKTAEEEKTFQDIYIDYIKPQIEDIDLLLKCDKPPYEVSQVANVLKTTQDKVTNIMKELNISEIGIQEFFYILKNSDTYISNLILRQWKFNSVKEYSPLHISYIYNLNEADVKKAFEELKCTVIKNKNLHKVFELIILKSYISKFQE</sequence>
<name>A0ACC8XF49_9FIRM</name>
<reference evidence="1" key="1">
    <citation type="submission" date="2016-08" db="EMBL/GenBank/DDBJ databases">
        <authorList>
            <person name="Ngugi D.K."/>
            <person name="Miyake S."/>
            <person name="Stingl U."/>
        </authorList>
    </citation>
    <scope>NUCLEOTIDE SEQUENCE</scope>
    <source>
        <strain evidence="1">SCG-D08WGA-EpuloA1</strain>
    </source>
</reference>
<accession>A0ACC8XF49</accession>
<dbReference type="EMBL" id="LJHD01000213">
    <property type="protein sequence ID" value="ONI41587.1"/>
    <property type="molecule type" value="Genomic_DNA"/>
</dbReference>
<keyword evidence="2" id="KW-1185">Reference proteome</keyword>
<evidence type="ECO:0000313" key="1">
    <source>
        <dbReference type="EMBL" id="ONI41587.1"/>
    </source>
</evidence>